<sequence length="99" mass="11099">MADNAAHIGKRWRYVVKLAAFVDIQQPDPIVLSHVNLVRLDKKTRVRAVAEILGQTKEGDFVFVWLALPWAKLGAVTAFVAEGVKVQGLVTILEPWHRD</sequence>
<dbReference type="EMBL" id="CAADJE010000030">
    <property type="protein sequence ID" value="VFS86608.1"/>
    <property type="molecule type" value="Genomic_DNA"/>
</dbReference>
<gene>
    <name evidence="1" type="ORF">NCTC12998_06238</name>
</gene>
<dbReference type="Proteomes" id="UP000345637">
    <property type="component" value="Unassembled WGS sequence"/>
</dbReference>
<accession>A0A485CPG7</accession>
<proteinExistence type="predicted"/>
<evidence type="ECO:0000313" key="2">
    <source>
        <dbReference type="Proteomes" id="UP000345637"/>
    </source>
</evidence>
<name>A0A485CPG7_RAOPL</name>
<reference evidence="1 2" key="1">
    <citation type="submission" date="2019-03" db="EMBL/GenBank/DDBJ databases">
        <authorList>
            <consortium name="Pathogen Informatics"/>
        </authorList>
    </citation>
    <scope>NUCLEOTIDE SEQUENCE [LARGE SCALE GENOMIC DNA]</scope>
    <source>
        <strain evidence="1 2">NCTC12998</strain>
    </source>
</reference>
<dbReference type="AlphaFoldDB" id="A0A485CPG7"/>
<organism evidence="1 2">
    <name type="scientific">Raoultella planticola</name>
    <name type="common">Klebsiella planticola</name>
    <dbReference type="NCBI Taxonomy" id="575"/>
    <lineage>
        <taxon>Bacteria</taxon>
        <taxon>Pseudomonadati</taxon>
        <taxon>Pseudomonadota</taxon>
        <taxon>Gammaproteobacteria</taxon>
        <taxon>Enterobacterales</taxon>
        <taxon>Enterobacteriaceae</taxon>
        <taxon>Klebsiella/Raoultella group</taxon>
        <taxon>Raoultella</taxon>
    </lineage>
</organism>
<evidence type="ECO:0000313" key="1">
    <source>
        <dbReference type="EMBL" id="VFS86608.1"/>
    </source>
</evidence>
<protein>
    <submittedName>
        <fullName evidence="1">Uncharacterized protein</fullName>
    </submittedName>
</protein>